<evidence type="ECO:0000313" key="4">
    <source>
        <dbReference type="EMBL" id="TGA99822.1"/>
    </source>
</evidence>
<dbReference type="InterPro" id="IPR001296">
    <property type="entry name" value="Glyco_trans_1"/>
</dbReference>
<dbReference type="Proteomes" id="UP000298347">
    <property type="component" value="Unassembled WGS sequence"/>
</dbReference>
<gene>
    <name evidence="4" type="ORF">E4665_02415</name>
</gene>
<dbReference type="PANTHER" id="PTHR46401:SF2">
    <property type="entry name" value="GLYCOSYLTRANSFERASE WBBK-RELATED"/>
    <property type="match status" value="1"/>
</dbReference>
<sequence>MSKLIIGINATILDDKPTGLGIYTINIINELSKVLESTDKIIVYTSTPEYFTDEKIVTKKVTNLVKPKYGKKAGLIRFLWLQFIFPLLVTKDHCDIIYSTTHHGNLFITRKQILTIHDLLAIKFPKQYKLQNLYFKYVIPHLLKKSPFLFTVSDNTKLDIVNYFNYPSDNISVIYNSYNKEHFKLINGQWFKKKYGNYLLFLGASFPHKNVKNAIKAFIDVVSGDNNLNVKLIIVNRKNDYLESVKRFFKANSYFENRVEFVDYVAYNELPEMYSNAVALLYPSLYEGFGIPPLEAMACGCPVIVSNNSSLPEVCGDSALYIDPNDIGSISYGIRKMLLDDDMRENLKNKGLIQANKFSWEYSAKKLYKELELKTSELIN</sequence>
<name>A0A4Z0GU38_9BACL</name>
<dbReference type="EMBL" id="SRJD01000002">
    <property type="protein sequence ID" value="TGA99822.1"/>
    <property type="molecule type" value="Genomic_DNA"/>
</dbReference>
<feature type="domain" description="Glycosyltransferase subfamily 4-like N-terminal" evidence="3">
    <location>
        <begin position="19"/>
        <end position="179"/>
    </location>
</feature>
<evidence type="ECO:0000259" key="3">
    <source>
        <dbReference type="Pfam" id="PF13439"/>
    </source>
</evidence>
<evidence type="ECO:0000259" key="2">
    <source>
        <dbReference type="Pfam" id="PF00534"/>
    </source>
</evidence>
<dbReference type="CDD" id="cd03809">
    <property type="entry name" value="GT4_MtfB-like"/>
    <property type="match status" value="1"/>
</dbReference>
<protein>
    <submittedName>
        <fullName evidence="4">Glycosyltransferase family 1 protein</fullName>
    </submittedName>
</protein>
<dbReference type="InterPro" id="IPR028098">
    <property type="entry name" value="Glyco_trans_4-like_N"/>
</dbReference>
<keyword evidence="5" id="KW-1185">Reference proteome</keyword>
<dbReference type="FunFam" id="3.40.50.2000:FF:000119">
    <property type="entry name" value="Glycosyl transferase group 1"/>
    <property type="match status" value="1"/>
</dbReference>
<proteinExistence type="predicted"/>
<dbReference type="GO" id="GO:0009103">
    <property type="term" value="P:lipopolysaccharide biosynthetic process"/>
    <property type="evidence" value="ECO:0007669"/>
    <property type="project" value="TreeGrafter"/>
</dbReference>
<dbReference type="Pfam" id="PF00534">
    <property type="entry name" value="Glycos_transf_1"/>
    <property type="match status" value="1"/>
</dbReference>
<reference evidence="4 5" key="1">
    <citation type="journal article" date="2015" name="Int. J. Syst. Evol. Microbiol.">
        <title>Sporolactobacillus shoreae sp. nov. and Sporolactobacillus spathodeae sp. nov., two spore-forming lactic acid bacteria isolated from tree barks in Thailand.</title>
        <authorList>
            <person name="Thamacharoensuk T."/>
            <person name="Kitahara M."/>
            <person name="Ohkuma M."/>
            <person name="Thongchul N."/>
            <person name="Tanasupawat S."/>
        </authorList>
    </citation>
    <scope>NUCLEOTIDE SEQUENCE [LARGE SCALE GENOMIC DNA]</scope>
    <source>
        <strain evidence="4 5">BK92</strain>
    </source>
</reference>
<dbReference type="Pfam" id="PF13439">
    <property type="entry name" value="Glyco_transf_4"/>
    <property type="match status" value="1"/>
</dbReference>
<keyword evidence="1 4" id="KW-0808">Transferase</keyword>
<dbReference type="AlphaFoldDB" id="A0A4Z0GU38"/>
<dbReference type="Gene3D" id="3.40.50.2000">
    <property type="entry name" value="Glycogen Phosphorylase B"/>
    <property type="match status" value="2"/>
</dbReference>
<dbReference type="SUPFAM" id="SSF53756">
    <property type="entry name" value="UDP-Glycosyltransferase/glycogen phosphorylase"/>
    <property type="match status" value="1"/>
</dbReference>
<evidence type="ECO:0000313" key="5">
    <source>
        <dbReference type="Proteomes" id="UP000298347"/>
    </source>
</evidence>
<dbReference type="GO" id="GO:0016757">
    <property type="term" value="F:glycosyltransferase activity"/>
    <property type="evidence" value="ECO:0007669"/>
    <property type="project" value="InterPro"/>
</dbReference>
<comment type="caution">
    <text evidence="4">The sequence shown here is derived from an EMBL/GenBank/DDBJ whole genome shotgun (WGS) entry which is preliminary data.</text>
</comment>
<organism evidence="4 5">
    <name type="scientific">Sporolactobacillus shoreae</name>
    <dbReference type="NCBI Taxonomy" id="1465501"/>
    <lineage>
        <taxon>Bacteria</taxon>
        <taxon>Bacillati</taxon>
        <taxon>Bacillota</taxon>
        <taxon>Bacilli</taxon>
        <taxon>Bacillales</taxon>
        <taxon>Sporolactobacillaceae</taxon>
        <taxon>Sporolactobacillus</taxon>
    </lineage>
</organism>
<feature type="domain" description="Glycosyl transferase family 1" evidence="2">
    <location>
        <begin position="189"/>
        <end position="351"/>
    </location>
</feature>
<accession>A0A4Z0GU38</accession>
<dbReference type="OrthoDB" id="9797829at2"/>
<dbReference type="RefSeq" id="WP_135347218.1">
    <property type="nucleotide sequence ID" value="NZ_SRJD01000002.1"/>
</dbReference>
<dbReference type="PANTHER" id="PTHR46401">
    <property type="entry name" value="GLYCOSYLTRANSFERASE WBBK-RELATED"/>
    <property type="match status" value="1"/>
</dbReference>
<evidence type="ECO:0000256" key="1">
    <source>
        <dbReference type="ARBA" id="ARBA00022679"/>
    </source>
</evidence>